<sequence length="197" mass="22733">MSSYGVPCECTTLGGDGKFQLHKNVMKLIRKIINVVNNLKTGQEFKNFCCIDTCSRLLATSKVEGVIDTDLLMIGIEATKGYTESKVLVEKCFKPVHKAISIREDLSLLHVFFSTYMEILMYGTFRPRRGPNTIPFMFPDSDMIFIFHNDLLLLYDKDYDEDLRREGNNYLRSGVIKIRSEPFRSDLFTSLNWLIFT</sequence>
<dbReference type="EMBL" id="MK747246">
    <property type="protein sequence ID" value="QEM23791.1"/>
    <property type="molecule type" value="Genomic_RNA"/>
</dbReference>
<name>A0A5C1IZF3_9CLOS</name>
<proteinExistence type="predicted"/>
<reference evidence="1" key="1">
    <citation type="journal article" date="2019" name="Viruses">
        <title>Lettuce Chlorosis Virus Disease: A New Threat to Cannabis Production.</title>
        <authorList>
            <person name="Hadad L."/>
            <person name="Luria N."/>
            <person name="Smith E."/>
            <person name="Sela N."/>
            <person name="Lachman O."/>
            <person name="Dombrovsky A."/>
        </authorList>
    </citation>
    <scope>NUCLEOTIDE SEQUENCE</scope>
    <source>
        <strain evidence="1">Can1</strain>
    </source>
</reference>
<evidence type="ECO:0000313" key="1">
    <source>
        <dbReference type="EMBL" id="QEM23791.1"/>
    </source>
</evidence>
<protein>
    <submittedName>
        <fullName evidence="1">p23</fullName>
    </submittedName>
</protein>
<accession>A0A5C1IZF3</accession>
<organism evidence="1">
    <name type="scientific">Lettuce chlorosis virus</name>
    <dbReference type="NCBI Taxonomy" id="642478"/>
    <lineage>
        <taxon>Viruses</taxon>
        <taxon>Riboviria</taxon>
        <taxon>Orthornavirae</taxon>
        <taxon>Kitrinoviricota</taxon>
        <taxon>Alsuviricetes</taxon>
        <taxon>Martellivirales</taxon>
        <taxon>Closteroviridae</taxon>
        <taxon>Crinivirus</taxon>
        <taxon>Crinivirus lactucachlorosi</taxon>
    </lineage>
</organism>